<feature type="domain" description="HTH tetR-type" evidence="3">
    <location>
        <begin position="3"/>
        <end position="63"/>
    </location>
</feature>
<comment type="caution">
    <text evidence="4">The sequence shown here is derived from an EMBL/GenBank/DDBJ whole genome shotgun (WGS) entry which is preliminary data.</text>
</comment>
<dbReference type="Proteomes" id="UP000391834">
    <property type="component" value="Unassembled WGS sequence"/>
</dbReference>
<dbReference type="PANTHER" id="PTHR43479:SF11">
    <property type="entry name" value="ACREF_ENVCD OPERON REPRESSOR-RELATED"/>
    <property type="match status" value="1"/>
</dbReference>
<evidence type="ECO:0000256" key="2">
    <source>
        <dbReference type="PROSITE-ProRule" id="PRU00335"/>
    </source>
</evidence>
<evidence type="ECO:0000313" key="5">
    <source>
        <dbReference type="Proteomes" id="UP000391834"/>
    </source>
</evidence>
<organism evidence="4 5">
    <name type="scientific">Prolixibacter bellariivorans</name>
    <dbReference type="NCBI Taxonomy" id="314319"/>
    <lineage>
        <taxon>Bacteria</taxon>
        <taxon>Pseudomonadati</taxon>
        <taxon>Bacteroidota</taxon>
        <taxon>Bacteroidia</taxon>
        <taxon>Marinilabiliales</taxon>
        <taxon>Prolixibacteraceae</taxon>
        <taxon>Prolixibacter</taxon>
    </lineage>
</organism>
<feature type="DNA-binding region" description="H-T-H motif" evidence="2">
    <location>
        <begin position="26"/>
        <end position="45"/>
    </location>
</feature>
<dbReference type="SUPFAM" id="SSF46689">
    <property type="entry name" value="Homeodomain-like"/>
    <property type="match status" value="1"/>
</dbReference>
<dbReference type="InterPro" id="IPR050624">
    <property type="entry name" value="HTH-type_Tx_Regulator"/>
</dbReference>
<dbReference type="PRINTS" id="PR00455">
    <property type="entry name" value="HTHTETR"/>
</dbReference>
<dbReference type="PROSITE" id="PS50977">
    <property type="entry name" value="HTH_TETR_2"/>
    <property type="match status" value="1"/>
</dbReference>
<dbReference type="OrthoDB" id="6430772at2"/>
<dbReference type="Gene3D" id="1.10.357.10">
    <property type="entry name" value="Tetracycline Repressor, domain 2"/>
    <property type="match status" value="1"/>
</dbReference>
<gene>
    <name evidence="4" type="ORF">PbJCM13498_37480</name>
</gene>
<dbReference type="InterPro" id="IPR036271">
    <property type="entry name" value="Tet_transcr_reg_TetR-rel_C_sf"/>
</dbReference>
<dbReference type="PANTHER" id="PTHR43479">
    <property type="entry name" value="ACREF/ENVCD OPERON REPRESSOR-RELATED"/>
    <property type="match status" value="1"/>
</dbReference>
<evidence type="ECO:0000259" key="3">
    <source>
        <dbReference type="PROSITE" id="PS50977"/>
    </source>
</evidence>
<dbReference type="Pfam" id="PF08359">
    <property type="entry name" value="TetR_C_4"/>
    <property type="match status" value="1"/>
</dbReference>
<keyword evidence="5" id="KW-1185">Reference proteome</keyword>
<evidence type="ECO:0000313" key="4">
    <source>
        <dbReference type="EMBL" id="GET34885.1"/>
    </source>
</evidence>
<dbReference type="EMBL" id="BLAX01000001">
    <property type="protein sequence ID" value="GET34885.1"/>
    <property type="molecule type" value="Genomic_DNA"/>
</dbReference>
<protein>
    <submittedName>
        <fullName evidence="4">TetR family transcriptional regulator</fullName>
    </submittedName>
</protein>
<sequence length="195" mass="22376">MYTERQLEIIHTGIKLIAEKGLQGLTIKNLSNAIGISEPAIYRHYKNKKEILVNIIDFFSKSTELKITEIAKSDSPSFDKLRLAFEFQFSRLQKNPALISVISSEEIYHGEDYLKEKIRDITLLVAGQLEAIVKEGQAKNEIRDDLPSSQITIIIMGAMRMMMMKWQLFDQKINLVEEGVKILENVLMLISKKEC</sequence>
<dbReference type="InterPro" id="IPR009057">
    <property type="entry name" value="Homeodomain-like_sf"/>
</dbReference>
<dbReference type="InterPro" id="IPR001647">
    <property type="entry name" value="HTH_TetR"/>
</dbReference>
<dbReference type="InterPro" id="IPR013570">
    <property type="entry name" value="Tscrpt_reg_YsiA_C"/>
</dbReference>
<reference evidence="4 5" key="1">
    <citation type="submission" date="2019-10" db="EMBL/GenBank/DDBJ databases">
        <title>Prolixibacter strains distinguished by the presence of nitrate reductase genes were adept at nitrate-dependent anaerobic corrosion of metallic iron and carbon steel.</title>
        <authorList>
            <person name="Iino T."/>
            <person name="Shono N."/>
            <person name="Ito K."/>
            <person name="Nakamura R."/>
            <person name="Sueoka K."/>
            <person name="Harayama S."/>
            <person name="Ohkuma M."/>
        </authorList>
    </citation>
    <scope>NUCLEOTIDE SEQUENCE [LARGE SCALE GENOMIC DNA]</scope>
    <source>
        <strain evidence="4 5">JCM 13498</strain>
    </source>
</reference>
<name>A0A5M4B409_9BACT</name>
<dbReference type="GO" id="GO:0003677">
    <property type="term" value="F:DNA binding"/>
    <property type="evidence" value="ECO:0007669"/>
    <property type="project" value="UniProtKB-UniRule"/>
</dbReference>
<accession>A0A5M4B409</accession>
<keyword evidence="1 2" id="KW-0238">DNA-binding</keyword>
<dbReference type="SUPFAM" id="SSF48498">
    <property type="entry name" value="Tetracyclin repressor-like, C-terminal domain"/>
    <property type="match status" value="1"/>
</dbReference>
<proteinExistence type="predicted"/>
<evidence type="ECO:0000256" key="1">
    <source>
        <dbReference type="ARBA" id="ARBA00023125"/>
    </source>
</evidence>
<dbReference type="AlphaFoldDB" id="A0A5M4B409"/>
<dbReference type="Pfam" id="PF00440">
    <property type="entry name" value="TetR_N"/>
    <property type="match status" value="1"/>
</dbReference>
<dbReference type="RefSeq" id="WP_025865280.1">
    <property type="nucleotide sequence ID" value="NZ_BLAX01000001.1"/>
</dbReference>